<reference evidence="3 4" key="1">
    <citation type="journal article" date="2016" name="Nat. Commun.">
        <title>Thousands of microbial genomes shed light on interconnected biogeochemical processes in an aquifer system.</title>
        <authorList>
            <person name="Anantharaman K."/>
            <person name="Brown C.T."/>
            <person name="Hug L.A."/>
            <person name="Sharon I."/>
            <person name="Castelle C.J."/>
            <person name="Probst A.J."/>
            <person name="Thomas B.C."/>
            <person name="Singh A."/>
            <person name="Wilkins M.J."/>
            <person name="Karaoz U."/>
            <person name="Brodie E.L."/>
            <person name="Williams K.H."/>
            <person name="Hubbard S.S."/>
            <person name="Banfield J.F."/>
        </authorList>
    </citation>
    <scope>NUCLEOTIDE SEQUENCE [LARGE SCALE GENOMIC DNA]</scope>
</reference>
<feature type="transmembrane region" description="Helical" evidence="2">
    <location>
        <begin position="400"/>
        <end position="417"/>
    </location>
</feature>
<evidence type="ECO:0000256" key="2">
    <source>
        <dbReference type="SAM" id="Phobius"/>
    </source>
</evidence>
<feature type="repeat" description="TPR" evidence="1">
    <location>
        <begin position="655"/>
        <end position="688"/>
    </location>
</feature>
<evidence type="ECO:0000313" key="3">
    <source>
        <dbReference type="EMBL" id="OGF41396.1"/>
    </source>
</evidence>
<feature type="transmembrane region" description="Helical" evidence="2">
    <location>
        <begin position="82"/>
        <end position="101"/>
    </location>
</feature>
<protein>
    <submittedName>
        <fullName evidence="3">Uncharacterized protein</fullName>
    </submittedName>
</protein>
<feature type="transmembrane region" description="Helical" evidence="2">
    <location>
        <begin position="107"/>
        <end position="130"/>
    </location>
</feature>
<evidence type="ECO:0000313" key="4">
    <source>
        <dbReference type="Proteomes" id="UP000177939"/>
    </source>
</evidence>
<organism evidence="3 4">
    <name type="scientific">Candidatus Falkowbacteria bacterium RIFOXYC2_FULL_47_12</name>
    <dbReference type="NCBI Taxonomy" id="1798004"/>
    <lineage>
        <taxon>Bacteria</taxon>
        <taxon>Candidatus Falkowiibacteriota</taxon>
    </lineage>
</organism>
<feature type="transmembrane region" description="Helical" evidence="2">
    <location>
        <begin position="21"/>
        <end position="46"/>
    </location>
</feature>
<dbReference type="PROSITE" id="PS50005">
    <property type="entry name" value="TPR"/>
    <property type="match status" value="1"/>
</dbReference>
<dbReference type="Pfam" id="PF13181">
    <property type="entry name" value="TPR_8"/>
    <property type="match status" value="1"/>
</dbReference>
<name>A0A1F5TR13_9BACT</name>
<gene>
    <name evidence="3" type="ORF">A2477_02125</name>
</gene>
<dbReference type="SMART" id="SM00028">
    <property type="entry name" value="TPR"/>
    <property type="match status" value="4"/>
</dbReference>
<accession>A0A1F5TR13</accession>
<keyword evidence="1" id="KW-0802">TPR repeat</keyword>
<dbReference type="Proteomes" id="UP000177939">
    <property type="component" value="Unassembled WGS sequence"/>
</dbReference>
<feature type="transmembrane region" description="Helical" evidence="2">
    <location>
        <begin position="217"/>
        <end position="238"/>
    </location>
</feature>
<feature type="transmembrane region" description="Helical" evidence="2">
    <location>
        <begin position="52"/>
        <end position="70"/>
    </location>
</feature>
<dbReference type="PANTHER" id="PTHR37422:SF13">
    <property type="entry name" value="LIPOPOLYSACCHARIDE BIOSYNTHESIS PROTEIN PA4999-RELATED"/>
    <property type="match status" value="1"/>
</dbReference>
<sequence length="816" mass="89041">MAKFFSSSSPEKFFLVKCCDALITTSITLIFFLVPPFFTGLAVQGFVFEKVVLFYLLALIALVAWVTKGVARGELKVIRTPLDLPIFGLAVILLISSLFSVDMLSSFIGVSGSATKTFIAFLVYVTFYYLVINNITERRIRIFAWSLALSAVMIIAYAALQISGIFVLPFSLTRVTSFNPIGSSSSLGVYIAAVLPLLAVFIPAVMYGEGKSFLQKIIVILLKALLSIAVLAGLFILFLLNKFVFWPIAVIGIVIVLIFILSKIVTLKQADSVLPVVVFLVLIIFLVGGNFNLVTAQLPTEVSLTRSLSWNIAKESLKHDPLFGSGPATFDYAFVKYRGSGFNISELWNVRFDTAQGVGFELLATVGALGLFCMFVIALIVVSIAFIYLTKSKAQEHKTLLLGIFSALIILVLNALFLTVSGTIILCIILYGSFALALIITGYPEKFKEVSLSFRSSPQYALALSSLFLLVSAGVVILFTSGFKTYLADVYAYRAVQSADSKNAVDYLNRAIATADYQDQYYLQLSRLYMNLANQEAQKGGAADATAVQNYLSLAITAGKRAVDLAPSSAVNKESLALLYENAAAYNVSGALEWAEKYYTEITALEPDNPSAYVRLALINMAYANKESADTEKKHFYDEALKFYQKAIEEKSNLTPAYYGIAIVYERRNDYAKAIEQLSQAVGFEPTNLDYRFELGRMFFNRGISAGGLNQQQSDDITAASGEANAVDTGTLSVNEGEGGTAPAAVADNQDVQSARRIFENILQASPNHANAMYSLALIAEANGDKAAARSYYERLLNIVSDQPTKDAILAKLRAL</sequence>
<feature type="transmembrane region" description="Helical" evidence="2">
    <location>
        <begin position="460"/>
        <end position="479"/>
    </location>
</feature>
<feature type="transmembrane region" description="Helical" evidence="2">
    <location>
        <begin position="423"/>
        <end position="440"/>
    </location>
</feature>
<evidence type="ECO:0000256" key="1">
    <source>
        <dbReference type="PROSITE-ProRule" id="PRU00339"/>
    </source>
</evidence>
<dbReference type="EMBL" id="MFGL01000005">
    <property type="protein sequence ID" value="OGF41396.1"/>
    <property type="molecule type" value="Genomic_DNA"/>
</dbReference>
<feature type="transmembrane region" description="Helical" evidence="2">
    <location>
        <begin position="142"/>
        <end position="167"/>
    </location>
</feature>
<dbReference type="InterPro" id="IPR019734">
    <property type="entry name" value="TPR_rpt"/>
</dbReference>
<keyword evidence="2" id="KW-0472">Membrane</keyword>
<dbReference type="SUPFAM" id="SSF48452">
    <property type="entry name" value="TPR-like"/>
    <property type="match status" value="2"/>
</dbReference>
<dbReference type="InterPro" id="IPR011990">
    <property type="entry name" value="TPR-like_helical_dom_sf"/>
</dbReference>
<dbReference type="AlphaFoldDB" id="A0A1F5TR13"/>
<dbReference type="Gene3D" id="1.25.40.10">
    <property type="entry name" value="Tetratricopeptide repeat domain"/>
    <property type="match status" value="3"/>
</dbReference>
<keyword evidence="2" id="KW-1133">Transmembrane helix</keyword>
<comment type="caution">
    <text evidence="3">The sequence shown here is derived from an EMBL/GenBank/DDBJ whole genome shotgun (WGS) entry which is preliminary data.</text>
</comment>
<feature type="transmembrane region" description="Helical" evidence="2">
    <location>
        <begin position="273"/>
        <end position="294"/>
    </location>
</feature>
<proteinExistence type="predicted"/>
<dbReference type="Pfam" id="PF13432">
    <property type="entry name" value="TPR_16"/>
    <property type="match status" value="1"/>
</dbReference>
<feature type="transmembrane region" description="Helical" evidence="2">
    <location>
        <begin position="362"/>
        <end position="388"/>
    </location>
</feature>
<keyword evidence="2" id="KW-0812">Transmembrane</keyword>
<feature type="transmembrane region" description="Helical" evidence="2">
    <location>
        <begin position="187"/>
        <end position="205"/>
    </location>
</feature>
<dbReference type="PANTHER" id="PTHR37422">
    <property type="entry name" value="TEICHURONIC ACID BIOSYNTHESIS PROTEIN TUAE"/>
    <property type="match status" value="1"/>
</dbReference>
<dbReference type="InterPro" id="IPR051533">
    <property type="entry name" value="WaaL-like"/>
</dbReference>
<feature type="transmembrane region" description="Helical" evidence="2">
    <location>
        <begin position="244"/>
        <end position="261"/>
    </location>
</feature>